<evidence type="ECO:0000256" key="8">
    <source>
        <dbReference type="RuleBase" id="RU004273"/>
    </source>
</evidence>
<gene>
    <name evidence="10" type="ORF">SS50377_13398</name>
    <name evidence="11" type="ORF">SS50377_27629</name>
</gene>
<name>V6M0D4_9EUKA</name>
<dbReference type="InterPro" id="IPR006186">
    <property type="entry name" value="Ser/Thr-sp_prot-phosphatase"/>
</dbReference>
<dbReference type="InterPro" id="IPR029052">
    <property type="entry name" value="Metallo-depent_PP-like"/>
</dbReference>
<evidence type="ECO:0000313" key="10">
    <source>
        <dbReference type="EMBL" id="EST46594.1"/>
    </source>
</evidence>
<evidence type="ECO:0000256" key="5">
    <source>
        <dbReference type="ARBA" id="ARBA00023211"/>
    </source>
</evidence>
<dbReference type="GO" id="GO:0005634">
    <property type="term" value="C:nucleus"/>
    <property type="evidence" value="ECO:0007669"/>
    <property type="project" value="TreeGrafter"/>
</dbReference>
<dbReference type="GO" id="GO:0046872">
    <property type="term" value="F:metal ion binding"/>
    <property type="evidence" value="ECO:0007669"/>
    <property type="project" value="UniProtKB-KW"/>
</dbReference>
<dbReference type="PROSITE" id="PS00125">
    <property type="entry name" value="SER_THR_PHOSPHATASE"/>
    <property type="match status" value="1"/>
</dbReference>
<keyword evidence="3 8" id="KW-0378">Hydrolase</keyword>
<dbReference type="EMBL" id="KI546073">
    <property type="protein sequence ID" value="EST46594.1"/>
    <property type="molecule type" value="Genomic_DNA"/>
</dbReference>
<evidence type="ECO:0000259" key="9">
    <source>
        <dbReference type="PROSITE" id="PS00125"/>
    </source>
</evidence>
<evidence type="ECO:0000313" key="11">
    <source>
        <dbReference type="EMBL" id="KAH0571328.1"/>
    </source>
</evidence>
<dbReference type="Pfam" id="PF00149">
    <property type="entry name" value="Metallophos"/>
    <property type="match status" value="1"/>
</dbReference>
<dbReference type="GO" id="GO:0004722">
    <property type="term" value="F:protein serine/threonine phosphatase activity"/>
    <property type="evidence" value="ECO:0007669"/>
    <property type="project" value="UniProtKB-EC"/>
</dbReference>
<dbReference type="OrthoDB" id="10248313at2759"/>
<accession>V6M0D4</accession>
<dbReference type="InterPro" id="IPR004843">
    <property type="entry name" value="Calcineurin-like_PHP"/>
</dbReference>
<organism evidence="10">
    <name type="scientific">Spironucleus salmonicida</name>
    <dbReference type="NCBI Taxonomy" id="348837"/>
    <lineage>
        <taxon>Eukaryota</taxon>
        <taxon>Metamonada</taxon>
        <taxon>Diplomonadida</taxon>
        <taxon>Hexamitidae</taxon>
        <taxon>Hexamitinae</taxon>
        <taxon>Spironucleus</taxon>
    </lineage>
</organism>
<keyword evidence="12" id="KW-1185">Reference proteome</keyword>
<comment type="catalytic activity">
    <reaction evidence="6">
        <text>O-phospho-L-seryl-[protein] + H2O = L-seryl-[protein] + phosphate</text>
        <dbReference type="Rhea" id="RHEA:20629"/>
        <dbReference type="Rhea" id="RHEA-COMP:9863"/>
        <dbReference type="Rhea" id="RHEA-COMP:11604"/>
        <dbReference type="ChEBI" id="CHEBI:15377"/>
        <dbReference type="ChEBI" id="CHEBI:29999"/>
        <dbReference type="ChEBI" id="CHEBI:43474"/>
        <dbReference type="ChEBI" id="CHEBI:83421"/>
        <dbReference type="EC" id="3.1.3.16"/>
    </reaction>
</comment>
<evidence type="ECO:0000256" key="1">
    <source>
        <dbReference type="ARBA" id="ARBA00001936"/>
    </source>
</evidence>
<dbReference type="SMART" id="SM00156">
    <property type="entry name" value="PP2Ac"/>
    <property type="match status" value="1"/>
</dbReference>
<comment type="cofactor">
    <cofactor evidence="1">
        <name>Mn(2+)</name>
        <dbReference type="ChEBI" id="CHEBI:29035"/>
    </cofactor>
</comment>
<comment type="catalytic activity">
    <reaction evidence="7 8">
        <text>O-phospho-L-threonyl-[protein] + H2O = L-threonyl-[protein] + phosphate</text>
        <dbReference type="Rhea" id="RHEA:47004"/>
        <dbReference type="Rhea" id="RHEA-COMP:11060"/>
        <dbReference type="Rhea" id="RHEA-COMP:11605"/>
        <dbReference type="ChEBI" id="CHEBI:15377"/>
        <dbReference type="ChEBI" id="CHEBI:30013"/>
        <dbReference type="ChEBI" id="CHEBI:43474"/>
        <dbReference type="ChEBI" id="CHEBI:61977"/>
        <dbReference type="EC" id="3.1.3.16"/>
    </reaction>
</comment>
<dbReference type="CDD" id="cd00144">
    <property type="entry name" value="MPP_PPP_family"/>
    <property type="match status" value="1"/>
</dbReference>
<dbReference type="PANTHER" id="PTHR11668">
    <property type="entry name" value="SERINE/THREONINE PROTEIN PHOSPHATASE"/>
    <property type="match status" value="1"/>
</dbReference>
<keyword evidence="2" id="KW-0479">Metal-binding</keyword>
<keyword evidence="4" id="KW-0904">Protein phosphatase</keyword>
<protein>
    <recommendedName>
        <fullName evidence="8">Serine/threonine-protein phosphatase</fullName>
        <ecNumber evidence="8">3.1.3.16</ecNumber>
    </recommendedName>
</protein>
<keyword evidence="5" id="KW-0464">Manganese</keyword>
<dbReference type="InterPro" id="IPR050341">
    <property type="entry name" value="PP1_catalytic_subunit"/>
</dbReference>
<evidence type="ECO:0000256" key="2">
    <source>
        <dbReference type="ARBA" id="ARBA00022723"/>
    </source>
</evidence>
<dbReference type="PANTHER" id="PTHR11668:SF300">
    <property type="entry name" value="SERINE_THREONINE-PROTEIN PHOSPHATASE"/>
    <property type="match status" value="1"/>
</dbReference>
<evidence type="ECO:0000256" key="7">
    <source>
        <dbReference type="ARBA" id="ARBA00048336"/>
    </source>
</evidence>
<proteinExistence type="inferred from homology"/>
<reference evidence="10 11" key="1">
    <citation type="journal article" date="2014" name="PLoS Genet.">
        <title>The Genome of Spironucleus salmonicida Highlights a Fish Pathogen Adapted to Fluctuating Environments.</title>
        <authorList>
            <person name="Xu F."/>
            <person name="Jerlstrom-Hultqvist J."/>
            <person name="Einarsson E."/>
            <person name="Astvaldsson A."/>
            <person name="Svard S.G."/>
            <person name="Andersson J.O."/>
        </authorList>
    </citation>
    <scope>NUCLEOTIDE SEQUENCE</scope>
    <source>
        <strain evidence="11">ATCC 50377</strain>
    </source>
</reference>
<evidence type="ECO:0000313" key="12">
    <source>
        <dbReference type="Proteomes" id="UP000018208"/>
    </source>
</evidence>
<evidence type="ECO:0000256" key="6">
    <source>
        <dbReference type="ARBA" id="ARBA00047761"/>
    </source>
</evidence>
<dbReference type="AlphaFoldDB" id="V6M0D4"/>
<dbReference type="Gene3D" id="3.60.21.10">
    <property type="match status" value="1"/>
</dbReference>
<comment type="similarity">
    <text evidence="8">Belongs to the PPP phosphatase family.</text>
</comment>
<dbReference type="EC" id="3.1.3.16" evidence="8"/>
<dbReference type="PRINTS" id="PR00114">
    <property type="entry name" value="STPHPHTASE"/>
</dbReference>
<sequence length="317" mass="36284">MDFQQIFDLLLEDRQVGQEVELEEELVMKVCQKFQEVYQNQSAVQDITSEQCYIVGDVHGQFYDVVNYFKTLALPSVANYIFLGDYVDRGVQSVETVMLLFLAKILFPSNITLLRGNHEQESQCCSQNYAFPFITEVEERFDNYESVMKVFLRSFEFLPLVAVLNKKVLCVHGCIPSFIRSLNPYREINLPVQSNQLQSNIIQHLLWSDIVRTAIIDAEIEFNGEVFSITSNPRRGVGEQVPEGKILKFLEENNMEVLFRGHEAARDGAEIGVSGRVFTIFGATNYYKTNQCDGAVVALIDGETINFEIFRSDYVEK</sequence>
<dbReference type="EMBL" id="AUWU02000007">
    <property type="protein sequence ID" value="KAH0571328.1"/>
    <property type="molecule type" value="Genomic_DNA"/>
</dbReference>
<dbReference type="Proteomes" id="UP000018208">
    <property type="component" value="Unassembled WGS sequence"/>
</dbReference>
<evidence type="ECO:0000256" key="4">
    <source>
        <dbReference type="ARBA" id="ARBA00022912"/>
    </source>
</evidence>
<feature type="domain" description="Serine/threonine specific protein phosphatases" evidence="9">
    <location>
        <begin position="114"/>
        <end position="119"/>
    </location>
</feature>
<dbReference type="VEuPathDB" id="GiardiaDB:SS50377_27629"/>
<reference evidence="11" key="2">
    <citation type="submission" date="2020-12" db="EMBL/GenBank/DDBJ databases">
        <title>New Spironucleus salmonicida genome in near-complete chromosomes.</title>
        <authorList>
            <person name="Xu F."/>
            <person name="Kurt Z."/>
            <person name="Jimenez-Gonzalez A."/>
            <person name="Astvaldsson A."/>
            <person name="Andersson J.O."/>
            <person name="Svard S.G."/>
        </authorList>
    </citation>
    <scope>NUCLEOTIDE SEQUENCE</scope>
    <source>
        <strain evidence="11">ATCC 50377</strain>
    </source>
</reference>
<dbReference type="GO" id="GO:0005737">
    <property type="term" value="C:cytoplasm"/>
    <property type="evidence" value="ECO:0007669"/>
    <property type="project" value="TreeGrafter"/>
</dbReference>
<dbReference type="SUPFAM" id="SSF56300">
    <property type="entry name" value="Metallo-dependent phosphatases"/>
    <property type="match status" value="1"/>
</dbReference>
<evidence type="ECO:0000256" key="3">
    <source>
        <dbReference type="ARBA" id="ARBA00022801"/>
    </source>
</evidence>